<accession>A0A8J3FDR9</accession>
<comment type="similarity">
    <text evidence="1">Belongs to the EamA transporter family.</text>
</comment>
<dbReference type="PANTHER" id="PTHR22911">
    <property type="entry name" value="ACYL-MALONYL CONDENSING ENZYME-RELATED"/>
    <property type="match status" value="1"/>
</dbReference>
<keyword evidence="5" id="KW-1185">Reference proteome</keyword>
<dbReference type="EMBL" id="BMQB01000006">
    <property type="protein sequence ID" value="GGJ97274.1"/>
    <property type="molecule type" value="Genomic_DNA"/>
</dbReference>
<feature type="domain" description="EamA" evidence="3">
    <location>
        <begin position="191"/>
        <end position="322"/>
    </location>
</feature>
<feature type="domain" description="EamA" evidence="3">
    <location>
        <begin position="45"/>
        <end position="177"/>
    </location>
</feature>
<feature type="transmembrane region" description="Helical" evidence="2">
    <location>
        <begin position="72"/>
        <end position="90"/>
    </location>
</feature>
<feature type="transmembrane region" description="Helical" evidence="2">
    <location>
        <begin position="282"/>
        <end position="301"/>
    </location>
</feature>
<feature type="transmembrane region" description="Helical" evidence="2">
    <location>
        <begin position="251"/>
        <end position="270"/>
    </location>
</feature>
<keyword evidence="2" id="KW-0812">Transmembrane</keyword>
<dbReference type="Pfam" id="PF00892">
    <property type="entry name" value="EamA"/>
    <property type="match status" value="2"/>
</dbReference>
<feature type="transmembrane region" description="Helical" evidence="2">
    <location>
        <begin position="225"/>
        <end position="245"/>
    </location>
</feature>
<evidence type="ECO:0000259" key="3">
    <source>
        <dbReference type="Pfam" id="PF00892"/>
    </source>
</evidence>
<evidence type="ECO:0000256" key="1">
    <source>
        <dbReference type="ARBA" id="ARBA00007362"/>
    </source>
</evidence>
<dbReference type="RefSeq" id="WP_189170693.1">
    <property type="nucleotide sequence ID" value="NZ_BMQB01000006.1"/>
</dbReference>
<feature type="transmembrane region" description="Helical" evidence="2">
    <location>
        <begin position="102"/>
        <end position="120"/>
    </location>
</feature>
<evidence type="ECO:0000256" key="2">
    <source>
        <dbReference type="SAM" id="Phobius"/>
    </source>
</evidence>
<dbReference type="InterPro" id="IPR037185">
    <property type="entry name" value="EmrE-like"/>
</dbReference>
<dbReference type="SUPFAM" id="SSF103481">
    <property type="entry name" value="Multidrug resistance efflux transporter EmrE"/>
    <property type="match status" value="2"/>
</dbReference>
<evidence type="ECO:0000313" key="4">
    <source>
        <dbReference type="EMBL" id="GGJ97274.1"/>
    </source>
</evidence>
<dbReference type="AlphaFoldDB" id="A0A8J3FDR9"/>
<proteinExistence type="inferred from homology"/>
<dbReference type="PANTHER" id="PTHR22911:SF79">
    <property type="entry name" value="MOBA-LIKE NTP TRANSFERASE DOMAIN-CONTAINING PROTEIN"/>
    <property type="match status" value="1"/>
</dbReference>
<evidence type="ECO:0000313" key="5">
    <source>
        <dbReference type="Proteomes" id="UP000649739"/>
    </source>
</evidence>
<comment type="caution">
    <text evidence="4">The sequence shown here is derived from an EMBL/GenBank/DDBJ whole genome shotgun (WGS) entry which is preliminary data.</text>
</comment>
<feature type="transmembrane region" description="Helical" evidence="2">
    <location>
        <begin position="132"/>
        <end position="155"/>
    </location>
</feature>
<gene>
    <name evidence="4" type="ORF">GCM10010123_29100</name>
</gene>
<feature type="transmembrane region" description="Helical" evidence="2">
    <location>
        <begin position="40"/>
        <end position="66"/>
    </location>
</feature>
<feature type="transmembrane region" description="Helical" evidence="2">
    <location>
        <begin position="189"/>
        <end position="213"/>
    </location>
</feature>
<dbReference type="GO" id="GO:0016020">
    <property type="term" value="C:membrane"/>
    <property type="evidence" value="ECO:0007669"/>
    <property type="project" value="InterPro"/>
</dbReference>
<protein>
    <recommendedName>
        <fullName evidence="3">EamA domain-containing protein</fullName>
    </recommendedName>
</protein>
<reference evidence="4" key="1">
    <citation type="journal article" date="2014" name="Int. J. Syst. Evol. Microbiol.">
        <title>Complete genome sequence of Corynebacterium casei LMG S-19264T (=DSM 44701T), isolated from a smear-ripened cheese.</title>
        <authorList>
            <consortium name="US DOE Joint Genome Institute (JGI-PGF)"/>
            <person name="Walter F."/>
            <person name="Albersmeier A."/>
            <person name="Kalinowski J."/>
            <person name="Ruckert C."/>
        </authorList>
    </citation>
    <scope>NUCLEOTIDE SEQUENCE</scope>
    <source>
        <strain evidence="4">JCM 3090</strain>
    </source>
</reference>
<keyword evidence="2" id="KW-0472">Membrane</keyword>
<sequence length="366" mass="35704">MTAPATPRPAPAAPAWRDPTTVALPVIGQRPAGRNRAGRAAVPVGVPAVLLAAALWATVGPAAALLPDGTDPLAVGAARMLGGGVLFALLGCRPAALRRLRAIPDALPVVLVAAGGMAIYQGCYFSAMHLTGVAVGSVVTATSTPIFTGLAAVLLRRGRPGRRWYLGTALAVAANACLVLGPGGGTVSAAGVLCGLAGGAAYAGFATACGVAVGKGAASPTVMAVSLLGAGLAMTPLVALTGVGWLAAPGALIVVGYLAAAGTVGAYLLFGRGLERTAPATATSLALIEPALAALLGLLLLRETPGASTAAGLLVMAAALAAFTLHRGAGAATPWGLTWTILPARPGGAHRRAFGGGRRGEGDPST</sequence>
<dbReference type="InterPro" id="IPR000620">
    <property type="entry name" value="EamA_dom"/>
</dbReference>
<name>A0A8J3FDR9_9ACTN</name>
<reference evidence="4" key="2">
    <citation type="submission" date="2020-09" db="EMBL/GenBank/DDBJ databases">
        <authorList>
            <person name="Sun Q."/>
            <person name="Ohkuma M."/>
        </authorList>
    </citation>
    <scope>NUCLEOTIDE SEQUENCE</scope>
    <source>
        <strain evidence="4">JCM 3090</strain>
    </source>
</reference>
<dbReference type="Proteomes" id="UP000649739">
    <property type="component" value="Unassembled WGS sequence"/>
</dbReference>
<feature type="transmembrane region" description="Helical" evidence="2">
    <location>
        <begin position="164"/>
        <end position="183"/>
    </location>
</feature>
<feature type="transmembrane region" description="Helical" evidence="2">
    <location>
        <begin position="307"/>
        <end position="325"/>
    </location>
</feature>
<keyword evidence="2" id="KW-1133">Transmembrane helix</keyword>
<organism evidence="4 5">
    <name type="scientific">Pilimelia anulata</name>
    <dbReference type="NCBI Taxonomy" id="53371"/>
    <lineage>
        <taxon>Bacteria</taxon>
        <taxon>Bacillati</taxon>
        <taxon>Actinomycetota</taxon>
        <taxon>Actinomycetes</taxon>
        <taxon>Micromonosporales</taxon>
        <taxon>Micromonosporaceae</taxon>
        <taxon>Pilimelia</taxon>
    </lineage>
</organism>